<dbReference type="InterPro" id="IPR050487">
    <property type="entry name" value="FtsQ_DivIB"/>
</dbReference>
<keyword evidence="6" id="KW-0472">Membrane</keyword>
<accession>A0A140L5V8</accession>
<dbReference type="OrthoDB" id="1953902at2"/>
<evidence type="ECO:0000313" key="10">
    <source>
        <dbReference type="Proteomes" id="UP000070456"/>
    </source>
</evidence>
<evidence type="ECO:0000256" key="5">
    <source>
        <dbReference type="ARBA" id="ARBA00022989"/>
    </source>
</evidence>
<dbReference type="Gene3D" id="3.10.20.310">
    <property type="entry name" value="membrane protein fhac"/>
    <property type="match status" value="1"/>
</dbReference>
<dbReference type="EMBL" id="LOEE01000030">
    <property type="protein sequence ID" value="KXG75933.1"/>
    <property type="molecule type" value="Genomic_DNA"/>
</dbReference>
<dbReference type="PROSITE" id="PS51779">
    <property type="entry name" value="POTRA"/>
    <property type="match status" value="1"/>
</dbReference>
<dbReference type="AlphaFoldDB" id="A0A140L5V8"/>
<keyword evidence="3 9" id="KW-0132">Cell division</keyword>
<gene>
    <name evidence="9" type="primary">divIB</name>
    <name evidence="9" type="ORF">AN619_13960</name>
</gene>
<evidence type="ECO:0000256" key="3">
    <source>
        <dbReference type="ARBA" id="ARBA00022618"/>
    </source>
</evidence>
<proteinExistence type="predicted"/>
<feature type="domain" description="POTRA" evidence="8">
    <location>
        <begin position="42"/>
        <end position="110"/>
    </location>
</feature>
<name>A0A140L5V8_9FIRM</name>
<evidence type="ECO:0000256" key="7">
    <source>
        <dbReference type="ARBA" id="ARBA00023306"/>
    </source>
</evidence>
<organism evidence="9 10">
    <name type="scientific">Thermotalea metallivorans</name>
    <dbReference type="NCBI Taxonomy" id="520762"/>
    <lineage>
        <taxon>Bacteria</taxon>
        <taxon>Bacillati</taxon>
        <taxon>Bacillota</taxon>
        <taxon>Clostridia</taxon>
        <taxon>Peptostreptococcales</taxon>
        <taxon>Thermotaleaceae</taxon>
        <taxon>Thermotalea</taxon>
    </lineage>
</organism>
<keyword evidence="4" id="KW-0812">Transmembrane</keyword>
<keyword evidence="10" id="KW-1185">Reference proteome</keyword>
<dbReference type="PANTHER" id="PTHR37820:SF1">
    <property type="entry name" value="CELL DIVISION PROTEIN FTSQ"/>
    <property type="match status" value="1"/>
</dbReference>
<dbReference type="Pfam" id="PF08478">
    <property type="entry name" value="POTRA_1"/>
    <property type="match status" value="1"/>
</dbReference>
<dbReference type="PANTHER" id="PTHR37820">
    <property type="entry name" value="CELL DIVISION PROTEIN DIVIB"/>
    <property type="match status" value="1"/>
</dbReference>
<comment type="subcellular location">
    <subcellularLocation>
        <location evidence="1">Membrane</location>
    </subcellularLocation>
</comment>
<sequence>MMHRNNSKVERRIKKNRVKAILLILLLLCTVTSIIILKTDIFYIKTLEINGNKKLSKEDVLTYAENAVGYNIFKIKLKKVRENLLRNPYIKTAEIQRKLPDQLMIEIIERKEAAVVPFMGNYFIIDDEGIVLKGDTHASGLKVITGLEFSNFMEGSMLQVADQEQLDKALLIVKAMEGVQIDVKEIDVTNKKNIIVRLNDNLYCKLGEGNNLNYKLQLLFNILSDLQSKDITRGVIDISHEGYPSYRPVE</sequence>
<evidence type="ECO:0000259" key="8">
    <source>
        <dbReference type="PROSITE" id="PS51779"/>
    </source>
</evidence>
<comment type="caution">
    <text evidence="9">The sequence shown here is derived from an EMBL/GenBank/DDBJ whole genome shotgun (WGS) entry which is preliminary data.</text>
</comment>
<keyword evidence="7" id="KW-0131">Cell cycle</keyword>
<dbReference type="GO" id="GO:0051301">
    <property type="term" value="P:cell division"/>
    <property type="evidence" value="ECO:0007669"/>
    <property type="project" value="UniProtKB-KW"/>
</dbReference>
<dbReference type="InterPro" id="IPR013685">
    <property type="entry name" value="POTRA_FtsQ_type"/>
</dbReference>
<keyword evidence="2" id="KW-1003">Cell membrane</keyword>
<keyword evidence="5" id="KW-1133">Transmembrane helix</keyword>
<dbReference type="GO" id="GO:0005886">
    <property type="term" value="C:plasma membrane"/>
    <property type="evidence" value="ECO:0007669"/>
    <property type="project" value="TreeGrafter"/>
</dbReference>
<evidence type="ECO:0000313" key="9">
    <source>
        <dbReference type="EMBL" id="KXG75933.1"/>
    </source>
</evidence>
<evidence type="ECO:0000256" key="2">
    <source>
        <dbReference type="ARBA" id="ARBA00022475"/>
    </source>
</evidence>
<evidence type="ECO:0000256" key="4">
    <source>
        <dbReference type="ARBA" id="ARBA00022692"/>
    </source>
</evidence>
<dbReference type="InterPro" id="IPR005548">
    <property type="entry name" value="Cell_div_FtsQ/DivIB_C"/>
</dbReference>
<reference evidence="9 10" key="1">
    <citation type="submission" date="2015-12" db="EMBL/GenBank/DDBJ databases">
        <title>Draft genome sequence of the thermoanaerobe Thermotalea metallivorans, an isolate from the runoff channel of the Great Artesian Basin, Australia.</title>
        <authorList>
            <person name="Patel B.K."/>
        </authorList>
    </citation>
    <scope>NUCLEOTIDE SEQUENCE [LARGE SCALE GENOMIC DNA]</scope>
    <source>
        <strain evidence="9 10">B2-1</strain>
    </source>
</reference>
<evidence type="ECO:0000256" key="6">
    <source>
        <dbReference type="ARBA" id="ARBA00023136"/>
    </source>
</evidence>
<protein>
    <submittedName>
        <fullName evidence="9">Cell division protein DivIB</fullName>
    </submittedName>
</protein>
<dbReference type="Proteomes" id="UP000070456">
    <property type="component" value="Unassembled WGS sequence"/>
</dbReference>
<dbReference type="InterPro" id="IPR034746">
    <property type="entry name" value="POTRA"/>
</dbReference>
<evidence type="ECO:0000256" key="1">
    <source>
        <dbReference type="ARBA" id="ARBA00004370"/>
    </source>
</evidence>
<dbReference type="Pfam" id="PF03799">
    <property type="entry name" value="FtsQ_DivIB_C"/>
    <property type="match status" value="1"/>
</dbReference>
<dbReference type="STRING" id="520762.AN619_13960"/>